<dbReference type="SUPFAM" id="SSF55331">
    <property type="entry name" value="Tautomerase/MIF"/>
    <property type="match status" value="1"/>
</dbReference>
<dbReference type="Proteomes" id="UP000305654">
    <property type="component" value="Unassembled WGS sequence"/>
</dbReference>
<dbReference type="AlphaFoldDB" id="A0A5R9JAG7"/>
<dbReference type="InterPro" id="IPR037479">
    <property type="entry name" value="Tauto_MSAD"/>
</dbReference>
<dbReference type="InterPro" id="IPR014347">
    <property type="entry name" value="Tautomerase/MIF_sf"/>
</dbReference>
<reference evidence="1 2" key="1">
    <citation type="submission" date="2019-05" db="EMBL/GenBank/DDBJ databases">
        <authorList>
            <person name="Pankratov T."/>
            <person name="Grouzdev D."/>
        </authorList>
    </citation>
    <scope>NUCLEOTIDE SEQUENCE [LARGE SCALE GENOMIC DNA]</scope>
    <source>
        <strain evidence="1 2">KEBCLARHB70R</strain>
    </source>
</reference>
<dbReference type="RefSeq" id="WP_138324252.1">
    <property type="nucleotide sequence ID" value="NZ_VCDI01000001.1"/>
</dbReference>
<evidence type="ECO:0000313" key="1">
    <source>
        <dbReference type="EMBL" id="TLU73999.1"/>
    </source>
</evidence>
<dbReference type="PANTHER" id="PTHR38460:SF1">
    <property type="entry name" value="TAUTOMERASE YOLI-RELATED"/>
    <property type="match status" value="1"/>
</dbReference>
<gene>
    <name evidence="1" type="ORF">FE263_01915</name>
</gene>
<sequence length="124" mass="14044">MPFARIDLARGKPAEYRTTVADIVYRGIVDVLKAPDGDRFIVVSEHSPENLIYDRHFLGMERSPDFLLIQVTSTVGNNKEAKLAFFRFVAGELASKLGVRPDDVMINLVFVQREDWSFGNGDPW</sequence>
<dbReference type="Gene3D" id="3.30.429.10">
    <property type="entry name" value="Macrophage Migration Inhibitory Factor"/>
    <property type="match status" value="1"/>
</dbReference>
<accession>A0A5R9JAG7</accession>
<keyword evidence="2" id="KW-1185">Reference proteome</keyword>
<dbReference type="PANTHER" id="PTHR38460">
    <property type="entry name" value="TAUTOMERASE YOLI-RELATED"/>
    <property type="match status" value="1"/>
</dbReference>
<dbReference type="Pfam" id="PF14552">
    <property type="entry name" value="Tautomerase_2"/>
    <property type="match status" value="1"/>
</dbReference>
<name>A0A5R9JAG7_9PROT</name>
<dbReference type="EMBL" id="VCDI01000001">
    <property type="protein sequence ID" value="TLU73999.1"/>
    <property type="molecule type" value="Genomic_DNA"/>
</dbReference>
<protein>
    <submittedName>
        <fullName evidence="1">Tautomerase family protein</fullName>
    </submittedName>
</protein>
<dbReference type="OrthoDB" id="9804765at2"/>
<organism evidence="1 2">
    <name type="scientific">Lichenicoccus roseus</name>
    <dbReference type="NCBI Taxonomy" id="2683649"/>
    <lineage>
        <taxon>Bacteria</taxon>
        <taxon>Pseudomonadati</taxon>
        <taxon>Pseudomonadota</taxon>
        <taxon>Alphaproteobacteria</taxon>
        <taxon>Acetobacterales</taxon>
        <taxon>Acetobacteraceae</taxon>
        <taxon>Lichenicoccus</taxon>
    </lineage>
</organism>
<evidence type="ECO:0000313" key="2">
    <source>
        <dbReference type="Proteomes" id="UP000305654"/>
    </source>
</evidence>
<comment type="caution">
    <text evidence="1">The sequence shown here is derived from an EMBL/GenBank/DDBJ whole genome shotgun (WGS) entry which is preliminary data.</text>
</comment>
<proteinExistence type="predicted"/>